<keyword evidence="5" id="KW-1185">Reference proteome</keyword>
<dbReference type="RefSeq" id="WP_089999306.1">
    <property type="nucleotide sequence ID" value="NZ_FOBV01000003.1"/>
</dbReference>
<protein>
    <submittedName>
        <fullName evidence="4">Por secretion system C-terminal sorting domain-containing protein</fullName>
    </submittedName>
</protein>
<dbReference type="Proteomes" id="UP000199450">
    <property type="component" value="Unassembled WGS sequence"/>
</dbReference>
<name>A0A1H7Y2R6_9FLAO</name>
<accession>A0A1H7Y2R6</accession>
<keyword evidence="1 2" id="KW-0732">Signal</keyword>
<dbReference type="PROSITE" id="PS50234">
    <property type="entry name" value="VWFA"/>
    <property type="match status" value="1"/>
</dbReference>
<dbReference type="OrthoDB" id="1274819at2"/>
<feature type="chain" id="PRO_5011737676" evidence="2">
    <location>
        <begin position="22"/>
        <end position="482"/>
    </location>
</feature>
<gene>
    <name evidence="4" type="ORF">SAMN05421856_10318</name>
</gene>
<dbReference type="AlphaFoldDB" id="A0A1H7Y2R6"/>
<feature type="domain" description="VWFA" evidence="3">
    <location>
        <begin position="27"/>
        <end position="245"/>
    </location>
</feature>
<evidence type="ECO:0000313" key="4">
    <source>
        <dbReference type="EMBL" id="SEM40303.1"/>
    </source>
</evidence>
<dbReference type="Pfam" id="PF00092">
    <property type="entry name" value="VWA"/>
    <property type="match status" value="1"/>
</dbReference>
<dbReference type="EMBL" id="FOBV01000003">
    <property type="protein sequence ID" value="SEM40303.1"/>
    <property type="molecule type" value="Genomic_DNA"/>
</dbReference>
<dbReference type="Pfam" id="PF18962">
    <property type="entry name" value="Por_Secre_tail"/>
    <property type="match status" value="1"/>
</dbReference>
<feature type="signal peptide" evidence="2">
    <location>
        <begin position="1"/>
        <end position="21"/>
    </location>
</feature>
<evidence type="ECO:0000256" key="1">
    <source>
        <dbReference type="ARBA" id="ARBA00022729"/>
    </source>
</evidence>
<dbReference type="CDD" id="cd00198">
    <property type="entry name" value="vWFA"/>
    <property type="match status" value="1"/>
</dbReference>
<dbReference type="InterPro" id="IPR026444">
    <property type="entry name" value="Secre_tail"/>
</dbReference>
<dbReference type="Gene3D" id="3.40.50.410">
    <property type="entry name" value="von Willebrand factor, type A domain"/>
    <property type="match status" value="1"/>
</dbReference>
<proteinExistence type="predicted"/>
<reference evidence="5" key="1">
    <citation type="submission" date="2016-10" db="EMBL/GenBank/DDBJ databases">
        <authorList>
            <person name="Varghese N."/>
            <person name="Submissions S."/>
        </authorList>
    </citation>
    <scope>NUCLEOTIDE SEQUENCE [LARGE SCALE GENOMIC DNA]</scope>
    <source>
        <strain evidence="5">DSM 17453</strain>
    </source>
</reference>
<dbReference type="SUPFAM" id="SSF53300">
    <property type="entry name" value="vWA-like"/>
    <property type="match status" value="1"/>
</dbReference>
<dbReference type="NCBIfam" id="TIGR04183">
    <property type="entry name" value="Por_Secre_tail"/>
    <property type="match status" value="1"/>
</dbReference>
<dbReference type="STRING" id="295069.SAMN05421856_10318"/>
<organism evidence="4 5">
    <name type="scientific">Chryseobacterium taichungense</name>
    <dbReference type="NCBI Taxonomy" id="295069"/>
    <lineage>
        <taxon>Bacteria</taxon>
        <taxon>Pseudomonadati</taxon>
        <taxon>Bacteroidota</taxon>
        <taxon>Flavobacteriia</taxon>
        <taxon>Flavobacteriales</taxon>
        <taxon>Weeksellaceae</taxon>
        <taxon>Chryseobacterium group</taxon>
        <taxon>Chryseobacterium</taxon>
    </lineage>
</organism>
<evidence type="ECO:0000256" key="2">
    <source>
        <dbReference type="SAM" id="SignalP"/>
    </source>
</evidence>
<evidence type="ECO:0000313" key="5">
    <source>
        <dbReference type="Proteomes" id="UP000199450"/>
    </source>
</evidence>
<dbReference type="InterPro" id="IPR002035">
    <property type="entry name" value="VWF_A"/>
</dbReference>
<evidence type="ECO:0000259" key="3">
    <source>
        <dbReference type="PROSITE" id="PS50234"/>
    </source>
</evidence>
<sequence>MKKTFFFLVLTFIMSWNSLSAQTGGTDYIVVLDNGTSMTNARFTSMKLGAIKVIEQLLACNPLNRIAVVHYGAGIYNTTNSFYTPRIYIEYDFTNGTFMTQAIQRRLDNGDHFNEALGLIGNALDGVSNANIVSPQTTLNRDPANPMRVIVFTDAERNTGGIDDGSYLVNYDFPALNTPDAFKNVLDFKIARQAKFTMVHLTPDALATAAAASIASEGGSYNGPVETNVDDPDYGVPYRSYYQRSYFDISPAEADYWSHLAFEICNNSGWGNINFKYEPNGCGISQAQTISGSYILPAGATFSAFKLVARDVVTGQDYSVNFAPVMTSSTSFYYSLQPSDFTFPAGTVGKFVFLLSMQYEYQGAPYDVISWNGHPYFDYDLYLTTAPNCGVTRMSPSSIVLKENGLKISPNPTNGAFKVILDKKIESGNLQIMDLNGNIVYSKPFKGQNIIDIDIHSQKEGIYIVKVISLKNEIYTEKIIKK</sequence>
<dbReference type="InterPro" id="IPR036465">
    <property type="entry name" value="vWFA_dom_sf"/>
</dbReference>